<reference evidence="3" key="1">
    <citation type="submission" date="2015-04" db="EMBL/GenBank/DDBJ databases">
        <title>Complete genome sequence of Microbacterium chocolatum SIT 101, a bacterium enantioselectively hydrolyzing mesomeric diesters.</title>
        <authorList>
            <person name="Li X."/>
            <person name="Xu Y."/>
        </authorList>
    </citation>
    <scope>NUCLEOTIDE SEQUENCE [LARGE SCALE GENOMIC DNA]</scope>
    <source>
        <strain evidence="3">SIT 101</strain>
    </source>
</reference>
<dbReference type="OrthoDB" id="652634at2"/>
<dbReference type="Gene3D" id="3.40.50.1820">
    <property type="entry name" value="alpha/beta hydrolase"/>
    <property type="match status" value="1"/>
</dbReference>
<accession>A0A0M9VM24</accession>
<gene>
    <name evidence="3" type="ORF">XI38_04805</name>
</gene>
<dbReference type="Proteomes" id="UP000037737">
    <property type="component" value="Unassembled WGS sequence"/>
</dbReference>
<dbReference type="InterPro" id="IPR029058">
    <property type="entry name" value="AB_hydrolase_fold"/>
</dbReference>
<comment type="caution">
    <text evidence="3">The sequence shown here is derived from an EMBL/GenBank/DDBJ whole genome shotgun (WGS) entry which is preliminary data.</text>
</comment>
<dbReference type="KEGG" id="mcw:A8L33_12075"/>
<dbReference type="EMBL" id="LAVO01000004">
    <property type="protein sequence ID" value="KOS11532.1"/>
    <property type="molecule type" value="Genomic_DNA"/>
</dbReference>
<dbReference type="InterPro" id="IPR026555">
    <property type="entry name" value="NSL3/Tex30"/>
</dbReference>
<dbReference type="InterPro" id="IPR046879">
    <property type="entry name" value="KANL3/Tex30_Abhydrolase"/>
</dbReference>
<dbReference type="PATRIC" id="fig|84292.3.peg.995"/>
<feature type="region of interest" description="Disordered" evidence="1">
    <location>
        <begin position="229"/>
        <end position="249"/>
    </location>
</feature>
<proteinExistence type="predicted"/>
<evidence type="ECO:0000259" key="2">
    <source>
        <dbReference type="Pfam" id="PF20408"/>
    </source>
</evidence>
<organism evidence="3 4">
    <name type="scientific">Microbacterium aurantiacum</name>
    <dbReference type="NCBI Taxonomy" id="162393"/>
    <lineage>
        <taxon>Bacteria</taxon>
        <taxon>Bacillati</taxon>
        <taxon>Actinomycetota</taxon>
        <taxon>Actinomycetes</taxon>
        <taxon>Micrococcales</taxon>
        <taxon>Microbacteriaceae</taxon>
        <taxon>Microbacterium</taxon>
    </lineage>
</organism>
<evidence type="ECO:0000313" key="4">
    <source>
        <dbReference type="Proteomes" id="UP000037737"/>
    </source>
</evidence>
<dbReference type="AlphaFoldDB" id="A0A0M9VM24"/>
<keyword evidence="4" id="KW-1185">Reference proteome</keyword>
<dbReference type="Pfam" id="PF20408">
    <property type="entry name" value="Abhydrolase_11"/>
    <property type="match status" value="1"/>
</dbReference>
<dbReference type="PANTHER" id="PTHR13136">
    <property type="entry name" value="TESTIS DEVELOPMENT PROTEIN PRTD"/>
    <property type="match status" value="1"/>
</dbReference>
<dbReference type="SUPFAM" id="SSF53474">
    <property type="entry name" value="alpha/beta-Hydrolases"/>
    <property type="match status" value="1"/>
</dbReference>
<protein>
    <recommendedName>
        <fullName evidence="2">KANL3/Tex30 alpha/beta hydrolase-like domain-containing protein</fullName>
    </recommendedName>
</protein>
<dbReference type="PANTHER" id="PTHR13136:SF11">
    <property type="entry name" value="TESTIS-EXPRESSED PROTEIN 30"/>
    <property type="match status" value="1"/>
</dbReference>
<sequence>MSEVRAVESTRTCVVELPSGALSLPVLRVEPPAPRATVILAPGAGAGAAHPFMAAMAAAIAAIGMTAVRFDFPYRVLGRRMPGPASHSILAWAAVFEHARLESGTAPIVAMGKSYGGRMASMAAAEDTIDPDALVYLGYPLHPPGRPEKERAAHLRLITVPQLFVSGSRDPFILPAERWDAIVETCPAASIAWMDGADHSFERSRDRRTVVDVAASVLAETRDFLDDVVSSQRDTPGGAARFARPPDPA</sequence>
<name>A0A0M9VM24_9MICO</name>
<feature type="domain" description="KANL3/Tex30 alpha/beta hydrolase-like" evidence="2">
    <location>
        <begin position="35"/>
        <end position="224"/>
    </location>
</feature>
<evidence type="ECO:0000313" key="3">
    <source>
        <dbReference type="EMBL" id="KOS11532.1"/>
    </source>
</evidence>
<evidence type="ECO:0000256" key="1">
    <source>
        <dbReference type="SAM" id="MobiDB-lite"/>
    </source>
</evidence>